<keyword evidence="1" id="KW-0677">Repeat</keyword>
<dbReference type="SMART" id="SM00698">
    <property type="entry name" value="MORN"/>
    <property type="match status" value="7"/>
</dbReference>
<dbReference type="Pfam" id="PF02204">
    <property type="entry name" value="VPS9"/>
    <property type="match status" value="1"/>
</dbReference>
<dbReference type="OrthoDB" id="48314at2759"/>
<protein>
    <recommendedName>
        <fullName evidence="2">VPS9 domain-containing protein</fullName>
    </recommendedName>
</protein>
<dbReference type="GO" id="GO:0031410">
    <property type="term" value="C:cytoplasmic vesicle"/>
    <property type="evidence" value="ECO:0007669"/>
    <property type="project" value="TreeGrafter"/>
</dbReference>
<name>A0A8T2JLK0_9PIPI</name>
<dbReference type="Pfam" id="PF25383">
    <property type="entry name" value="PH_alsin"/>
    <property type="match status" value="1"/>
</dbReference>
<dbReference type="EMBL" id="JAACNH010000005">
    <property type="protein sequence ID" value="KAG8443491.1"/>
    <property type="molecule type" value="Genomic_DNA"/>
</dbReference>
<evidence type="ECO:0000313" key="3">
    <source>
        <dbReference type="EMBL" id="KAG8443491.1"/>
    </source>
</evidence>
<dbReference type="GO" id="GO:0016197">
    <property type="term" value="P:endosomal transport"/>
    <property type="evidence" value="ECO:0007669"/>
    <property type="project" value="TreeGrafter"/>
</dbReference>
<gene>
    <name evidence="3" type="ORF">GDO86_012042</name>
</gene>
<dbReference type="SUPFAM" id="SSF109993">
    <property type="entry name" value="VPS9 domain"/>
    <property type="match status" value="1"/>
</dbReference>
<feature type="domain" description="VPS9" evidence="2">
    <location>
        <begin position="831"/>
        <end position="977"/>
    </location>
</feature>
<keyword evidence="4" id="KW-1185">Reference proteome</keyword>
<dbReference type="SUPFAM" id="SSF82185">
    <property type="entry name" value="Histone H3 K4-specific methyltransferase SET7/9 N-terminal domain"/>
    <property type="match status" value="2"/>
</dbReference>
<dbReference type="Gene3D" id="2.20.110.10">
    <property type="entry name" value="Histone H3 K4-specific methyltransferase SET7/9 N-terminal domain"/>
    <property type="match status" value="1"/>
</dbReference>
<dbReference type="Proteomes" id="UP000812440">
    <property type="component" value="Chromosome 6"/>
</dbReference>
<dbReference type="Pfam" id="PF25582">
    <property type="entry name" value="DH_Alsin"/>
    <property type="match status" value="1"/>
</dbReference>
<dbReference type="InterPro" id="IPR011993">
    <property type="entry name" value="PH-like_dom_sf"/>
</dbReference>
<dbReference type="InterPro" id="IPR003409">
    <property type="entry name" value="MORN"/>
</dbReference>
<dbReference type="SUPFAM" id="SSF50729">
    <property type="entry name" value="PH domain-like"/>
    <property type="match status" value="1"/>
</dbReference>
<dbReference type="PANTHER" id="PTHR46089">
    <property type="entry name" value="ALSIN HOMOLOG"/>
    <property type="match status" value="1"/>
</dbReference>
<evidence type="ECO:0000313" key="4">
    <source>
        <dbReference type="Proteomes" id="UP000812440"/>
    </source>
</evidence>
<evidence type="ECO:0000259" key="2">
    <source>
        <dbReference type="PROSITE" id="PS51205"/>
    </source>
</evidence>
<reference evidence="3" key="1">
    <citation type="thesis" date="2020" institute="ProQuest LLC" country="789 East Eisenhower Parkway, Ann Arbor, MI, USA">
        <title>Comparative Genomics and Chromosome Evolution.</title>
        <authorList>
            <person name="Mudd A.B."/>
        </authorList>
    </citation>
    <scope>NUCLEOTIDE SEQUENCE</scope>
    <source>
        <strain evidence="3">Female2</strain>
        <tissue evidence="3">Blood</tissue>
    </source>
</reference>
<dbReference type="PROSITE" id="PS51205">
    <property type="entry name" value="VPS9"/>
    <property type="match status" value="1"/>
</dbReference>
<dbReference type="GO" id="GO:0031267">
    <property type="term" value="F:small GTPase binding"/>
    <property type="evidence" value="ECO:0007669"/>
    <property type="project" value="TreeGrafter"/>
</dbReference>
<organism evidence="3 4">
    <name type="scientific">Hymenochirus boettgeri</name>
    <name type="common">Congo dwarf clawed frog</name>
    <dbReference type="NCBI Taxonomy" id="247094"/>
    <lineage>
        <taxon>Eukaryota</taxon>
        <taxon>Metazoa</taxon>
        <taxon>Chordata</taxon>
        <taxon>Craniata</taxon>
        <taxon>Vertebrata</taxon>
        <taxon>Euteleostomi</taxon>
        <taxon>Amphibia</taxon>
        <taxon>Batrachia</taxon>
        <taxon>Anura</taxon>
        <taxon>Pipoidea</taxon>
        <taxon>Pipidae</taxon>
        <taxon>Pipinae</taxon>
        <taxon>Hymenochirus</taxon>
    </lineage>
</organism>
<proteinExistence type="predicted"/>
<comment type="caution">
    <text evidence="3">The sequence shown here is derived from an EMBL/GenBank/DDBJ whole genome shotgun (WGS) entry which is preliminary data.</text>
</comment>
<dbReference type="InterPro" id="IPR037191">
    <property type="entry name" value="VPS9_dom_sf"/>
</dbReference>
<dbReference type="InterPro" id="IPR057248">
    <property type="entry name" value="Alsin-like_PH"/>
</dbReference>
<dbReference type="GO" id="GO:0005085">
    <property type="term" value="F:guanyl-nucleotide exchange factor activity"/>
    <property type="evidence" value="ECO:0007669"/>
    <property type="project" value="TreeGrafter"/>
</dbReference>
<sequence length="978" mass="112127">MTTASSSSLSRRMALREMNSSRGSRLSVAHAVMTIISSTSVESLLTAEEDFLEHLSFLSSVALNALLRTGADDHAGKDTIKLLQHFNESFHALWELTSEGYKTLKQTHEQDSALHIEELYLLKQGHEFVKAFREYFSSVTNFMVIKGFDRAAKQASSYWKSNKLVLRQMIEDTSNCPIHVLLPRSFIDPFRNHLQYYTLFLSKLMQEDSESEPLVDSLNDYVELQKHIGQVLDEASQSKLLWSVLSNKLSLALCTPERRLQEDSRNVPITVSSGKHDRILLFNDLLVFLQGNEVQSYDLKTVWVDSTMKKKSEPNNYFLKIITPEDEFVLCTKEPEHQGLWLWKINQLIRQALNGCRDYPLWGKTGEASDPPTSRLSTYTFKADGRYKDATYEGDMSWGKPQGKGTLKWPNGRNHVGDFKFGQEDGFGISLIPNSSGDQYDCYKCHWRRGSMEGYGICEYADESVYKGYFKENMRHGFGIFESLAPDTQPFKYTGNWYKGKRSGYGVGESTNKGERYIGMWLDGNRHGPGIILTDSGACYQGIFSSNKMVGTGVLLSENSTVYEGEFTEDRLMTGKGKMTFSNGFTLVGTFNRNTASGLQTQGVLNTQFGHHEDAVKQKYQLGSGLFPVEERWQGIFEQFNKFLESGCVGDTEESLLGFHVKSSKKFQKSQEYLSCERANEEVSGKIEDIIKEISTFTKIEDLILYLEKAFRSSHHPFKKLLKILLGVFQATYAGVGTNFHLIGMAQEEIIHYAKKLWELYRALLVMAGERNCLKLSLLDYDEEISDDTYTHTLILPLLLPRFHPDLFMLYMLYHEQEDEFYWQGIIRLGILTDTKLLEFLDVQKQLWPLKDIKLTANQRYSIVRHKCFHSAIDCLQKIITTVDPKEKLEIILKTYNEIEKTVKMTVDKDYKLPMDDLLPLLIYVVSRAGIQHLGAEIHFIRDLMDPTNRGGIYDFLLTALESCYEHIQKEEVRHYKC</sequence>
<dbReference type="Gene3D" id="1.20.1050.80">
    <property type="entry name" value="VPS9 domain"/>
    <property type="match status" value="1"/>
</dbReference>
<dbReference type="InterPro" id="IPR003123">
    <property type="entry name" value="VPS9"/>
</dbReference>
<dbReference type="Gene3D" id="2.30.29.30">
    <property type="entry name" value="Pleckstrin-homology domain (PH domain)/Phosphotyrosine-binding domain (PTB)"/>
    <property type="match status" value="1"/>
</dbReference>
<dbReference type="Pfam" id="PF02493">
    <property type="entry name" value="MORN"/>
    <property type="match status" value="8"/>
</dbReference>
<dbReference type="InterPro" id="IPR051984">
    <property type="entry name" value="Alsin"/>
</dbReference>
<accession>A0A8T2JLK0</accession>
<dbReference type="PANTHER" id="PTHR46089:SF1">
    <property type="entry name" value="ALS2 C-TERMINAL-LIKE PROTEIN"/>
    <property type="match status" value="1"/>
</dbReference>
<dbReference type="AlphaFoldDB" id="A0A8T2JLK0"/>
<evidence type="ECO:0000256" key="1">
    <source>
        <dbReference type="ARBA" id="ARBA00022737"/>
    </source>
</evidence>